<dbReference type="EMBL" id="JBICBT010000602">
    <property type="protein sequence ID" value="KAL3107946.1"/>
    <property type="molecule type" value="Genomic_DNA"/>
</dbReference>
<evidence type="ECO:0000256" key="3">
    <source>
        <dbReference type="ARBA" id="ARBA00022989"/>
    </source>
</evidence>
<reference evidence="6 7" key="1">
    <citation type="submission" date="2024-10" db="EMBL/GenBank/DDBJ databases">
        <authorList>
            <person name="Kim D."/>
        </authorList>
    </citation>
    <scope>NUCLEOTIDE SEQUENCE [LARGE SCALE GENOMIC DNA]</scope>
    <source>
        <strain evidence="6">BH-2024</strain>
    </source>
</reference>
<dbReference type="SMART" id="SM01381">
    <property type="entry name" value="7TM_GPCR_Srsx"/>
    <property type="match status" value="1"/>
</dbReference>
<accession>A0ABD2KYF1</accession>
<dbReference type="InterPro" id="IPR047130">
    <property type="entry name" value="7TM_GPCR_Srsx_nematod"/>
</dbReference>
<comment type="caution">
    <text evidence="6">The sequence shown here is derived from an EMBL/GenBank/DDBJ whole genome shotgun (WGS) entry which is preliminary data.</text>
</comment>
<gene>
    <name evidence="6" type="ORF">niasHT_012854</name>
</gene>
<keyword evidence="2 5" id="KW-0812">Transmembrane</keyword>
<feature type="transmembrane region" description="Helical" evidence="5">
    <location>
        <begin position="258"/>
        <end position="278"/>
    </location>
</feature>
<dbReference type="AlphaFoldDB" id="A0ABD2KYF1"/>
<feature type="transmembrane region" description="Helical" evidence="5">
    <location>
        <begin position="59"/>
        <end position="81"/>
    </location>
</feature>
<feature type="transmembrane region" description="Helical" evidence="5">
    <location>
        <begin position="213"/>
        <end position="237"/>
    </location>
</feature>
<dbReference type="Gene3D" id="1.20.1070.10">
    <property type="entry name" value="Rhodopsin 7-helix transmembrane proteins"/>
    <property type="match status" value="1"/>
</dbReference>
<evidence type="ECO:0000256" key="5">
    <source>
        <dbReference type="SAM" id="Phobius"/>
    </source>
</evidence>
<proteinExistence type="predicted"/>
<comment type="subcellular location">
    <subcellularLocation>
        <location evidence="1">Membrane</location>
    </subcellularLocation>
</comment>
<organism evidence="6 7">
    <name type="scientific">Heterodera trifolii</name>
    <dbReference type="NCBI Taxonomy" id="157864"/>
    <lineage>
        <taxon>Eukaryota</taxon>
        <taxon>Metazoa</taxon>
        <taxon>Ecdysozoa</taxon>
        <taxon>Nematoda</taxon>
        <taxon>Chromadorea</taxon>
        <taxon>Rhabditida</taxon>
        <taxon>Tylenchina</taxon>
        <taxon>Tylenchomorpha</taxon>
        <taxon>Tylenchoidea</taxon>
        <taxon>Heteroderidae</taxon>
        <taxon>Heteroderinae</taxon>
        <taxon>Heterodera</taxon>
    </lineage>
</organism>
<dbReference type="Proteomes" id="UP001620626">
    <property type="component" value="Unassembled WGS sequence"/>
</dbReference>
<evidence type="ECO:0000256" key="4">
    <source>
        <dbReference type="ARBA" id="ARBA00023136"/>
    </source>
</evidence>
<keyword evidence="7" id="KW-1185">Reference proteome</keyword>
<evidence type="ECO:0000256" key="1">
    <source>
        <dbReference type="ARBA" id="ARBA00004370"/>
    </source>
</evidence>
<feature type="transmembrane region" description="Helical" evidence="5">
    <location>
        <begin position="93"/>
        <end position="116"/>
    </location>
</feature>
<keyword evidence="3 5" id="KW-1133">Transmembrane helix</keyword>
<dbReference type="SUPFAM" id="SSF81321">
    <property type="entry name" value="Family A G protein-coupled receptor-like"/>
    <property type="match status" value="1"/>
</dbReference>
<dbReference type="InterPro" id="IPR019424">
    <property type="entry name" value="7TM_GPCR_Srsx"/>
</dbReference>
<dbReference type="PANTHER" id="PTHR23360">
    <property type="entry name" value="G-PROTEIN COUPLED RECEPTORS FAMILY 1 PROFILE DOMAIN-CONTAINING PROTEIN-RELATED"/>
    <property type="match status" value="1"/>
</dbReference>
<protein>
    <recommendedName>
        <fullName evidence="8">G_PROTEIN_RECEP_F1_2 domain-containing protein</fullName>
    </recommendedName>
</protein>
<evidence type="ECO:0008006" key="8">
    <source>
        <dbReference type="Google" id="ProtNLM"/>
    </source>
</evidence>
<dbReference type="Pfam" id="PF10320">
    <property type="entry name" value="7TM_GPCR_Srsx"/>
    <property type="match status" value="1"/>
</dbReference>
<dbReference type="PANTHER" id="PTHR23360:SF5">
    <property type="entry name" value="G-PROTEIN COUPLED RECEPTORS FAMILY 1 PROFILE DOMAIN-CONTAINING PROTEIN"/>
    <property type="match status" value="1"/>
</dbReference>
<evidence type="ECO:0000256" key="2">
    <source>
        <dbReference type="ARBA" id="ARBA00022692"/>
    </source>
</evidence>
<feature type="transmembrane region" description="Helical" evidence="5">
    <location>
        <begin position="290"/>
        <end position="313"/>
    </location>
</feature>
<sequence>MAKVSPAEPERYHLRLLLLNVKGACSYDDLKSVIDTNGNAKFYLTFKDIKPSWSLIGSALLWATIASFGIPFNFCVIYVTIRTKALRGTVNYLLALCSFFELLHQHGHFLFLYTALSGLNFIEHRLAAKFLTVSVFGIGGILPTMLFAGLDRLIGIGFGEMHYKLVKRSYLALITSVSSFFGIITCLLLYQDAQKYYDEMITGCINDLFKHSIIFTTQSLVFIILTCIVYLSVGIVVRIKSTGMPSADQINQRTFRSLLCIIGVNIGGYLICFFIAALTKQIISSSITVWFIQIFTGALLNIGAASPAPILYFTSTEYRQAFQTVFPFVFKRFSNMNQIIFGTNQPVIN</sequence>
<dbReference type="InterPro" id="IPR000276">
    <property type="entry name" value="GPCR_Rhodpsn"/>
</dbReference>
<dbReference type="GO" id="GO:0016020">
    <property type="term" value="C:membrane"/>
    <property type="evidence" value="ECO:0007669"/>
    <property type="project" value="UniProtKB-SubCell"/>
</dbReference>
<keyword evidence="4 5" id="KW-0472">Membrane</keyword>
<evidence type="ECO:0000313" key="6">
    <source>
        <dbReference type="EMBL" id="KAL3107946.1"/>
    </source>
</evidence>
<feature type="transmembrane region" description="Helical" evidence="5">
    <location>
        <begin position="170"/>
        <end position="190"/>
    </location>
</feature>
<name>A0ABD2KYF1_9BILA</name>
<evidence type="ECO:0000313" key="7">
    <source>
        <dbReference type="Proteomes" id="UP001620626"/>
    </source>
</evidence>
<feature type="transmembrane region" description="Helical" evidence="5">
    <location>
        <begin position="128"/>
        <end position="150"/>
    </location>
</feature>